<feature type="domain" description="4Fe-4S ferredoxin-type" evidence="6">
    <location>
        <begin position="14"/>
        <end position="41"/>
    </location>
</feature>
<keyword evidence="5" id="KW-0411">Iron-sulfur</keyword>
<evidence type="ECO:0000256" key="5">
    <source>
        <dbReference type="ARBA" id="ARBA00023014"/>
    </source>
</evidence>
<dbReference type="GO" id="GO:0051536">
    <property type="term" value="F:iron-sulfur cluster binding"/>
    <property type="evidence" value="ECO:0007669"/>
    <property type="project" value="UniProtKB-KW"/>
</dbReference>
<dbReference type="PANTHER" id="PTHR36923">
    <property type="entry name" value="FERREDOXIN"/>
    <property type="match status" value="1"/>
</dbReference>
<dbReference type="SUPFAM" id="SSF54862">
    <property type="entry name" value="4Fe-4S ferredoxins"/>
    <property type="match status" value="1"/>
</dbReference>
<dbReference type="eggNOG" id="COG1141">
    <property type="taxonomic scope" value="Bacteria"/>
</dbReference>
<dbReference type="PANTHER" id="PTHR36923:SF3">
    <property type="entry name" value="FERREDOXIN"/>
    <property type="match status" value="1"/>
</dbReference>
<dbReference type="Proteomes" id="UP000017148">
    <property type="component" value="Unassembled WGS sequence"/>
</dbReference>
<proteinExistence type="predicted"/>
<dbReference type="Gene3D" id="3.30.70.20">
    <property type="match status" value="1"/>
</dbReference>
<dbReference type="STRING" id="1313304.CALK_2004"/>
<dbReference type="Pfam" id="PF13370">
    <property type="entry name" value="Fer4_13"/>
    <property type="match status" value="1"/>
</dbReference>
<keyword evidence="1" id="KW-0813">Transport</keyword>
<evidence type="ECO:0000313" key="7">
    <source>
        <dbReference type="EMBL" id="ERP31123.1"/>
    </source>
</evidence>
<dbReference type="PROSITE" id="PS51379">
    <property type="entry name" value="4FE4S_FER_2"/>
    <property type="match status" value="1"/>
</dbReference>
<dbReference type="InterPro" id="IPR051269">
    <property type="entry name" value="Fe-S_cluster_ET"/>
</dbReference>
<gene>
    <name evidence="7" type="ORF">CALK_2004</name>
</gene>
<dbReference type="AlphaFoldDB" id="U7D5A1"/>
<organism evidence="7 8">
    <name type="scientific">Chitinivibrio alkaliphilus ACht1</name>
    <dbReference type="NCBI Taxonomy" id="1313304"/>
    <lineage>
        <taxon>Bacteria</taxon>
        <taxon>Pseudomonadati</taxon>
        <taxon>Fibrobacterota</taxon>
        <taxon>Chitinivibrionia</taxon>
        <taxon>Chitinivibrionales</taxon>
        <taxon>Chitinivibrionaceae</taxon>
        <taxon>Chitinivibrio</taxon>
    </lineage>
</organism>
<keyword evidence="4" id="KW-0408">Iron</keyword>
<dbReference type="EMBL" id="ASJR01000019">
    <property type="protein sequence ID" value="ERP31123.1"/>
    <property type="molecule type" value="Genomic_DNA"/>
</dbReference>
<evidence type="ECO:0000256" key="3">
    <source>
        <dbReference type="ARBA" id="ARBA00022982"/>
    </source>
</evidence>
<keyword evidence="8" id="KW-1185">Reference proteome</keyword>
<keyword evidence="2" id="KW-0479">Metal-binding</keyword>
<dbReference type="GO" id="GO:0046872">
    <property type="term" value="F:metal ion binding"/>
    <property type="evidence" value="ECO:0007669"/>
    <property type="project" value="UniProtKB-KW"/>
</dbReference>
<dbReference type="RefSeq" id="WP_022637422.1">
    <property type="nucleotide sequence ID" value="NZ_ASJR01000019.1"/>
</dbReference>
<accession>U7D5A1</accession>
<evidence type="ECO:0000259" key="6">
    <source>
        <dbReference type="PROSITE" id="PS51379"/>
    </source>
</evidence>
<evidence type="ECO:0000256" key="2">
    <source>
        <dbReference type="ARBA" id="ARBA00022723"/>
    </source>
</evidence>
<reference evidence="7 8" key="1">
    <citation type="journal article" date="2013" name="Environ. Microbiol.">
        <title>Genome analysis of Chitinivibrio alkaliphilus gen. nov., sp. nov., a novel extremely haloalkaliphilic anaerobic chitinolytic bacterium from the candidate phylum Termite Group 3.</title>
        <authorList>
            <person name="Sorokin D.Y."/>
            <person name="Gumerov V.M."/>
            <person name="Rakitin A.L."/>
            <person name="Beletsky A.V."/>
            <person name="Damste J.S."/>
            <person name="Muyzer G."/>
            <person name="Mardanov A.V."/>
            <person name="Ravin N.V."/>
        </authorList>
    </citation>
    <scope>NUCLEOTIDE SEQUENCE [LARGE SCALE GENOMIC DNA]</scope>
    <source>
        <strain evidence="7 8">ACht1</strain>
    </source>
</reference>
<keyword evidence="3" id="KW-0249">Electron transport</keyword>
<name>U7D5A1_9BACT</name>
<dbReference type="InterPro" id="IPR017896">
    <property type="entry name" value="4Fe4S_Fe-S-bd"/>
</dbReference>
<evidence type="ECO:0000256" key="4">
    <source>
        <dbReference type="ARBA" id="ARBA00023004"/>
    </source>
</evidence>
<dbReference type="OrthoDB" id="9803319at2"/>
<protein>
    <submittedName>
        <fullName evidence="7">Ferredoxin</fullName>
    </submittedName>
</protein>
<comment type="caution">
    <text evidence="7">The sequence shown here is derived from an EMBL/GenBank/DDBJ whole genome shotgun (WGS) entry which is preliminary data.</text>
</comment>
<evidence type="ECO:0000313" key="8">
    <source>
        <dbReference type="Proteomes" id="UP000017148"/>
    </source>
</evidence>
<sequence>MADARNKNENNVAGAWFVDASCIGCELCVGSAPHTFTLDDDGLAYVHTQPSDDDERAACEDARENCPVDAIGKD</sequence>
<evidence type="ECO:0000256" key="1">
    <source>
        <dbReference type="ARBA" id="ARBA00022448"/>
    </source>
</evidence>